<dbReference type="Gene3D" id="3.40.630.30">
    <property type="match status" value="2"/>
</dbReference>
<dbReference type="Pfam" id="PF13302">
    <property type="entry name" value="Acetyltransf_3"/>
    <property type="match status" value="1"/>
</dbReference>
<feature type="domain" description="N-acetyltransferase" evidence="1">
    <location>
        <begin position="144"/>
        <end position="305"/>
    </location>
</feature>
<dbReference type="SUPFAM" id="SSF55729">
    <property type="entry name" value="Acyl-CoA N-acyltransferases (Nat)"/>
    <property type="match status" value="2"/>
</dbReference>
<dbReference type="Proteomes" id="UP001501442">
    <property type="component" value="Unassembled WGS sequence"/>
</dbReference>
<sequence length="305" mass="33245">MIIRTATAEEAARLAPYLPVTHAVLDGDRLAGGLSLIEARPGVRELSVWVIPEERRRGVASKAVRTMAEQADGRLEMVTDVADTVSQRVALNAGFTREAVRRNSGPDGGRPDDIVWAWLPGDPPGPAARPLPDLRGGELRDGEVSLRPLGPVDVDELLTLINLPDIRARSVVRHVRPRAEVARRCEYAPSEWLAGNRADFTIRVNDEFAGDIGLYYEAWSRSAMMGYSMLPAFRGRGIVTRAVRLLSAWAFEIGIPRLAAGTAPDNAASQRVLEKAGFALEGVQRSRLDGPDGTRIDDVVYVLLP</sequence>
<feature type="domain" description="N-acetyltransferase" evidence="1">
    <location>
        <begin position="1"/>
        <end position="121"/>
    </location>
</feature>
<dbReference type="Pfam" id="PF00583">
    <property type="entry name" value="Acetyltransf_1"/>
    <property type="match status" value="1"/>
</dbReference>
<protein>
    <recommendedName>
        <fullName evidence="1">N-acetyltransferase domain-containing protein</fullName>
    </recommendedName>
</protein>
<dbReference type="InterPro" id="IPR000182">
    <property type="entry name" value="GNAT_dom"/>
</dbReference>
<evidence type="ECO:0000259" key="1">
    <source>
        <dbReference type="PROSITE" id="PS51186"/>
    </source>
</evidence>
<dbReference type="PANTHER" id="PTHR43441:SF10">
    <property type="entry name" value="ACETYLTRANSFERASE"/>
    <property type="match status" value="1"/>
</dbReference>
<comment type="caution">
    <text evidence="2">The sequence shown here is derived from an EMBL/GenBank/DDBJ whole genome shotgun (WGS) entry which is preliminary data.</text>
</comment>
<dbReference type="PROSITE" id="PS51186">
    <property type="entry name" value="GNAT"/>
    <property type="match status" value="2"/>
</dbReference>
<dbReference type="EMBL" id="BAABHK010000001">
    <property type="protein sequence ID" value="GAA4621282.1"/>
    <property type="molecule type" value="Genomic_DNA"/>
</dbReference>
<dbReference type="InterPro" id="IPR051908">
    <property type="entry name" value="Ribosomal_N-acetyltransferase"/>
</dbReference>
<dbReference type="PANTHER" id="PTHR43441">
    <property type="entry name" value="RIBOSOMAL-PROTEIN-SERINE ACETYLTRANSFERASE"/>
    <property type="match status" value="1"/>
</dbReference>
<proteinExistence type="predicted"/>
<organism evidence="2 3">
    <name type="scientific">Actinoallomurus vinaceus</name>
    <dbReference type="NCBI Taxonomy" id="1080074"/>
    <lineage>
        <taxon>Bacteria</taxon>
        <taxon>Bacillati</taxon>
        <taxon>Actinomycetota</taxon>
        <taxon>Actinomycetes</taxon>
        <taxon>Streptosporangiales</taxon>
        <taxon>Thermomonosporaceae</taxon>
        <taxon>Actinoallomurus</taxon>
    </lineage>
</organism>
<evidence type="ECO:0000313" key="2">
    <source>
        <dbReference type="EMBL" id="GAA4621282.1"/>
    </source>
</evidence>
<evidence type="ECO:0000313" key="3">
    <source>
        <dbReference type="Proteomes" id="UP001501442"/>
    </source>
</evidence>
<name>A0ABP8U1D6_9ACTN</name>
<gene>
    <name evidence="2" type="ORF">GCM10023196_008560</name>
</gene>
<dbReference type="RefSeq" id="WP_345429273.1">
    <property type="nucleotide sequence ID" value="NZ_BAABHK010000001.1"/>
</dbReference>
<keyword evidence="3" id="KW-1185">Reference proteome</keyword>
<reference evidence="3" key="1">
    <citation type="journal article" date="2019" name="Int. J. Syst. Evol. Microbiol.">
        <title>The Global Catalogue of Microorganisms (GCM) 10K type strain sequencing project: providing services to taxonomists for standard genome sequencing and annotation.</title>
        <authorList>
            <consortium name="The Broad Institute Genomics Platform"/>
            <consortium name="The Broad Institute Genome Sequencing Center for Infectious Disease"/>
            <person name="Wu L."/>
            <person name="Ma J."/>
        </authorList>
    </citation>
    <scope>NUCLEOTIDE SEQUENCE [LARGE SCALE GENOMIC DNA]</scope>
    <source>
        <strain evidence="3">JCM 17939</strain>
    </source>
</reference>
<accession>A0ABP8U1D6</accession>
<dbReference type="InterPro" id="IPR016181">
    <property type="entry name" value="Acyl_CoA_acyltransferase"/>
</dbReference>